<gene>
    <name evidence="7" type="ORF">PCLFYP37_00254</name>
</gene>
<feature type="transmembrane region" description="Helical" evidence="6">
    <location>
        <begin position="288"/>
        <end position="309"/>
    </location>
</feature>
<evidence type="ECO:0000256" key="1">
    <source>
        <dbReference type="ARBA" id="ARBA00004651"/>
    </source>
</evidence>
<feature type="transmembrane region" description="Helical" evidence="6">
    <location>
        <begin position="256"/>
        <end position="276"/>
    </location>
</feature>
<dbReference type="RefSeq" id="WP_412442409.1">
    <property type="nucleotide sequence ID" value="NZ_CACRUT010000023.1"/>
</dbReference>
<feature type="transmembrane region" description="Helical" evidence="6">
    <location>
        <begin position="226"/>
        <end position="250"/>
    </location>
</feature>
<dbReference type="GO" id="GO:0005886">
    <property type="term" value="C:plasma membrane"/>
    <property type="evidence" value="ECO:0007669"/>
    <property type="project" value="UniProtKB-SubCell"/>
</dbReference>
<protein>
    <recommendedName>
        <fullName evidence="8">Lysylphosphatidylglycerol synthase TM region</fullName>
    </recommendedName>
</protein>
<dbReference type="InterPro" id="IPR022791">
    <property type="entry name" value="L-PG_synthase/AglD"/>
</dbReference>
<feature type="transmembrane region" description="Helical" evidence="6">
    <location>
        <begin position="40"/>
        <end position="60"/>
    </location>
</feature>
<keyword evidence="5 6" id="KW-0472">Membrane</keyword>
<evidence type="ECO:0000256" key="4">
    <source>
        <dbReference type="ARBA" id="ARBA00022989"/>
    </source>
</evidence>
<dbReference type="Pfam" id="PF03706">
    <property type="entry name" value="LPG_synthase_TM"/>
    <property type="match status" value="1"/>
</dbReference>
<evidence type="ECO:0000256" key="3">
    <source>
        <dbReference type="ARBA" id="ARBA00022692"/>
    </source>
</evidence>
<evidence type="ECO:0000256" key="6">
    <source>
        <dbReference type="SAM" id="Phobius"/>
    </source>
</evidence>
<organism evidence="7">
    <name type="scientific">Paraprevotella clara</name>
    <dbReference type="NCBI Taxonomy" id="454154"/>
    <lineage>
        <taxon>Bacteria</taxon>
        <taxon>Pseudomonadati</taxon>
        <taxon>Bacteroidota</taxon>
        <taxon>Bacteroidia</taxon>
        <taxon>Bacteroidales</taxon>
        <taxon>Prevotellaceae</taxon>
        <taxon>Paraprevotella</taxon>
    </lineage>
</organism>
<reference evidence="7" key="1">
    <citation type="submission" date="2019-11" db="EMBL/GenBank/DDBJ databases">
        <authorList>
            <person name="Feng L."/>
        </authorList>
    </citation>
    <scope>NUCLEOTIDE SEQUENCE</scope>
    <source>
        <strain evidence="7">PclaraLFYP37</strain>
    </source>
</reference>
<feature type="transmembrane region" description="Helical" evidence="6">
    <location>
        <begin position="150"/>
        <end position="171"/>
    </location>
</feature>
<feature type="transmembrane region" description="Helical" evidence="6">
    <location>
        <begin position="6"/>
        <end position="28"/>
    </location>
</feature>
<dbReference type="PANTHER" id="PTHR39087:SF2">
    <property type="entry name" value="UPF0104 MEMBRANE PROTEIN MJ1595"/>
    <property type="match status" value="1"/>
</dbReference>
<feature type="transmembrane region" description="Helical" evidence="6">
    <location>
        <begin position="80"/>
        <end position="98"/>
    </location>
</feature>
<feature type="transmembrane region" description="Helical" evidence="6">
    <location>
        <begin position="119"/>
        <end position="144"/>
    </location>
</feature>
<proteinExistence type="predicted"/>
<dbReference type="AlphaFoldDB" id="A0A6N3FY85"/>
<evidence type="ECO:0000256" key="5">
    <source>
        <dbReference type="ARBA" id="ARBA00023136"/>
    </source>
</evidence>
<name>A0A6N3FY85_9BACT</name>
<keyword evidence="2" id="KW-1003">Cell membrane</keyword>
<evidence type="ECO:0008006" key="8">
    <source>
        <dbReference type="Google" id="ProtNLM"/>
    </source>
</evidence>
<evidence type="ECO:0000313" key="7">
    <source>
        <dbReference type="EMBL" id="VYU56343.1"/>
    </source>
</evidence>
<dbReference type="EMBL" id="CACRUT010000023">
    <property type="protein sequence ID" value="VYU56343.1"/>
    <property type="molecule type" value="Genomic_DNA"/>
</dbReference>
<comment type="subcellular location">
    <subcellularLocation>
        <location evidence="1">Cell membrane</location>
        <topology evidence="1">Multi-pass membrane protein</topology>
    </subcellularLocation>
</comment>
<sequence>MKPLYRNVFLAIGVVAIIIMLCTSNLSYSELWDNVRRAGYWFPAVILLWVFLYLANAWAWSVIIHDGAAPKVPFLKIYKYTVSGYALNYVTPVGLLGGEPYRIMELTPYVGAAKATSSVILYAMMHIFSHFCFWTFSILLYLWLYGREMSAGMAVFMVVCSAFCGTGIYFFQKGYKNGLAMKALRLLAHIPGLKSRLRRFIDTREESIRKVDSQIAALHAQRKSTFYLSLFIEFAVRVAGCLEIQFILLILTDHVSFWDCVLIQAFTSLFANLFFFIPMGMGAREGGFALAVGGLSLAGAYGVYTGLIIRLRELVWTAVGLLLIKLGNKSA</sequence>
<accession>A0A6N3FY85</accession>
<dbReference type="PANTHER" id="PTHR39087">
    <property type="entry name" value="UPF0104 MEMBRANE PROTEIN MJ1595"/>
    <property type="match status" value="1"/>
</dbReference>
<keyword evidence="3 6" id="KW-0812">Transmembrane</keyword>
<keyword evidence="4 6" id="KW-1133">Transmembrane helix</keyword>
<evidence type="ECO:0000256" key="2">
    <source>
        <dbReference type="ARBA" id="ARBA00022475"/>
    </source>
</evidence>